<keyword evidence="2 4" id="KW-0533">Nickel</keyword>
<name>A0ABV4DLN4_9LACO</name>
<keyword evidence="3 4" id="KW-0143">Chaperone</keyword>
<dbReference type="InterPro" id="IPR004029">
    <property type="entry name" value="UreE_N"/>
</dbReference>
<keyword evidence="1 4" id="KW-0963">Cytoplasm</keyword>
<dbReference type="Gene3D" id="3.30.70.790">
    <property type="entry name" value="UreE, C-terminal domain"/>
    <property type="match status" value="1"/>
</dbReference>
<reference evidence="6 7" key="1">
    <citation type="submission" date="2024-03" db="EMBL/GenBank/DDBJ databases">
        <title>Mouse gut bacterial collection (mGBC) of GemPharmatech.</title>
        <authorList>
            <person name="He Y."/>
            <person name="Dong L."/>
            <person name="Wu D."/>
            <person name="Gao X."/>
            <person name="Lin Z."/>
        </authorList>
    </citation>
    <scope>NUCLEOTIDE SEQUENCE [LARGE SCALE GENOMIC DNA]</scope>
    <source>
        <strain evidence="6 7">15-30</strain>
    </source>
</reference>
<dbReference type="Pfam" id="PF02814">
    <property type="entry name" value="UreE_N"/>
    <property type="match status" value="1"/>
</dbReference>
<evidence type="ECO:0000313" key="6">
    <source>
        <dbReference type="EMBL" id="MEY8661385.1"/>
    </source>
</evidence>
<accession>A0ABV4DLN4</accession>
<evidence type="ECO:0000313" key="7">
    <source>
        <dbReference type="Proteomes" id="UP001565236"/>
    </source>
</evidence>
<keyword evidence="7" id="KW-1185">Reference proteome</keyword>
<comment type="subcellular location">
    <subcellularLocation>
        <location evidence="4">Cytoplasm</location>
    </subcellularLocation>
</comment>
<feature type="domain" description="UreE urease accessory N-terminal" evidence="5">
    <location>
        <begin position="6"/>
        <end position="71"/>
    </location>
</feature>
<dbReference type="CDD" id="cd00571">
    <property type="entry name" value="UreE"/>
    <property type="match status" value="1"/>
</dbReference>
<dbReference type="SMART" id="SM00988">
    <property type="entry name" value="UreE_N"/>
    <property type="match status" value="1"/>
</dbReference>
<dbReference type="InterPro" id="IPR012406">
    <property type="entry name" value="UreE"/>
</dbReference>
<comment type="function">
    <text evidence="4">Involved in urease metallocenter assembly. Binds nickel. Probably functions as a nickel donor during metallocenter assembly.</text>
</comment>
<evidence type="ECO:0000256" key="4">
    <source>
        <dbReference type="HAMAP-Rule" id="MF_00822"/>
    </source>
</evidence>
<gene>
    <name evidence="4" type="primary">ureE</name>
    <name evidence="6" type="ORF">AALT52_00545</name>
</gene>
<evidence type="ECO:0000256" key="1">
    <source>
        <dbReference type="ARBA" id="ARBA00022490"/>
    </source>
</evidence>
<sequence length="151" mass="16979">MILTKVFANVDEINDLELYHIETCLVKSDDLTKRILRVTSDHGNDYGIRLEDDSEGLENGSAFKIGPKRLVVLSVLPDEVIKIVPEDIDDMGVLAHLLGNLHKPVQVENGQITLLFDPVVVKTLDQRQTKYTVEKAQLTEPLRYVDLTNGK</sequence>
<evidence type="ECO:0000259" key="5">
    <source>
        <dbReference type="SMART" id="SM00988"/>
    </source>
</evidence>
<dbReference type="SUPFAM" id="SSF69737">
    <property type="entry name" value="Urease metallochaperone UreE, C-terminal domain"/>
    <property type="match status" value="1"/>
</dbReference>
<dbReference type="InterPro" id="IPR036118">
    <property type="entry name" value="UreE_N_sf"/>
</dbReference>
<evidence type="ECO:0000256" key="2">
    <source>
        <dbReference type="ARBA" id="ARBA00022596"/>
    </source>
</evidence>
<dbReference type="EMBL" id="JBCLUF010000001">
    <property type="protein sequence ID" value="MEY8661385.1"/>
    <property type="molecule type" value="Genomic_DNA"/>
</dbReference>
<dbReference type="HAMAP" id="MF_00822">
    <property type="entry name" value="UreE"/>
    <property type="match status" value="1"/>
</dbReference>
<comment type="similarity">
    <text evidence="4">Belongs to the UreE family.</text>
</comment>
<dbReference type="RefSeq" id="WP_369939860.1">
    <property type="nucleotide sequence ID" value="NZ_JBCLUF010000001.1"/>
</dbReference>
<dbReference type="Proteomes" id="UP001565236">
    <property type="component" value="Unassembled WGS sequence"/>
</dbReference>
<protein>
    <recommendedName>
        <fullName evidence="4">Urease accessory protein UreE</fullName>
    </recommendedName>
</protein>
<organism evidence="6 7">
    <name type="scientific">Ligilactobacillus faecis</name>
    <dbReference type="NCBI Taxonomy" id="762833"/>
    <lineage>
        <taxon>Bacteria</taxon>
        <taxon>Bacillati</taxon>
        <taxon>Bacillota</taxon>
        <taxon>Bacilli</taxon>
        <taxon>Lactobacillales</taxon>
        <taxon>Lactobacillaceae</taxon>
        <taxon>Ligilactobacillus</taxon>
    </lineage>
</organism>
<dbReference type="Gene3D" id="2.60.260.20">
    <property type="entry name" value="Urease metallochaperone UreE, N-terminal domain"/>
    <property type="match status" value="1"/>
</dbReference>
<comment type="caution">
    <text evidence="6">The sequence shown here is derived from an EMBL/GenBank/DDBJ whole genome shotgun (WGS) entry which is preliminary data.</text>
</comment>
<dbReference type="PIRSF" id="PIRSF036402">
    <property type="entry name" value="Ureas_acces_UreE"/>
    <property type="match status" value="1"/>
</dbReference>
<evidence type="ECO:0000256" key="3">
    <source>
        <dbReference type="ARBA" id="ARBA00023186"/>
    </source>
</evidence>
<proteinExistence type="inferred from homology"/>
<dbReference type="SUPFAM" id="SSF69287">
    <property type="entry name" value="Urease metallochaperone UreE, N-terminal domain"/>
    <property type="match status" value="1"/>
</dbReference>